<gene>
    <name evidence="2" type="ORF">KCG44_10355</name>
</gene>
<feature type="region of interest" description="Disordered" evidence="1">
    <location>
        <begin position="1"/>
        <end position="94"/>
    </location>
</feature>
<keyword evidence="3" id="KW-1185">Reference proteome</keyword>
<evidence type="ECO:0000313" key="3">
    <source>
        <dbReference type="Proteomes" id="UP000722336"/>
    </source>
</evidence>
<comment type="caution">
    <text evidence="2">The sequence shown here is derived from an EMBL/GenBank/DDBJ whole genome shotgun (WGS) entry which is preliminary data.</text>
</comment>
<name>A0ABS6SFJ4_9SPHN</name>
<proteinExistence type="predicted"/>
<organism evidence="2 3">
    <name type="scientific">Pacificimonas pallii</name>
    <dbReference type="NCBI Taxonomy" id="2827236"/>
    <lineage>
        <taxon>Bacteria</taxon>
        <taxon>Pseudomonadati</taxon>
        <taxon>Pseudomonadota</taxon>
        <taxon>Alphaproteobacteria</taxon>
        <taxon>Sphingomonadales</taxon>
        <taxon>Sphingosinicellaceae</taxon>
        <taxon>Pacificimonas</taxon>
    </lineage>
</organism>
<reference evidence="2 3" key="1">
    <citation type="submission" date="2021-04" db="EMBL/GenBank/DDBJ databases">
        <authorList>
            <person name="Pira H."/>
            <person name="Risdian C."/>
            <person name="Wink J."/>
        </authorList>
    </citation>
    <scope>NUCLEOTIDE SEQUENCE [LARGE SCALE GENOMIC DNA]</scope>
    <source>
        <strain evidence="2 3">WHA3</strain>
    </source>
</reference>
<dbReference type="Proteomes" id="UP000722336">
    <property type="component" value="Unassembled WGS sequence"/>
</dbReference>
<feature type="compositionally biased region" description="Polar residues" evidence="1">
    <location>
        <begin position="1"/>
        <end position="10"/>
    </location>
</feature>
<sequence>MIHSDQTTPFVNPPHAPHGETSVGVFHGDLGDTVSPDFIFAEGTAPNTARPDSAGSHPAPHDTADPAPDQAVTQASAAAPERLHDPVSAPSDWCPLPRDHPRRWTAERQRLFIETLAETGIVSRAADRAGMSRESAYQLRRRTDRADFRDAWDAATDIAGQMLQEIAFDRVLNGAIETRYDADGEVTGYTRRINDRLLMFMLTHHRPAVYGNMSGAQPYDAWALAEARKEKLPALLNGFHRREQRNRLAAGRQSQRR</sequence>
<evidence type="ECO:0000256" key="1">
    <source>
        <dbReference type="SAM" id="MobiDB-lite"/>
    </source>
</evidence>
<dbReference type="EMBL" id="JAGSPA010000003">
    <property type="protein sequence ID" value="MBV7257183.1"/>
    <property type="molecule type" value="Genomic_DNA"/>
</dbReference>
<accession>A0ABS6SFJ4</accession>
<evidence type="ECO:0000313" key="2">
    <source>
        <dbReference type="EMBL" id="MBV7257183.1"/>
    </source>
</evidence>
<protein>
    <submittedName>
        <fullName evidence="2">Uncharacterized protein</fullName>
    </submittedName>
</protein>
<dbReference type="RefSeq" id="WP_218446011.1">
    <property type="nucleotide sequence ID" value="NZ_JAGSPA010000003.1"/>
</dbReference>